<dbReference type="GO" id="GO:0003682">
    <property type="term" value="F:chromatin binding"/>
    <property type="evidence" value="ECO:0000318"/>
    <property type="project" value="GO_Central"/>
</dbReference>
<dbReference type="SUPFAM" id="SSF55729">
    <property type="entry name" value="Acyl-CoA N-acyltransferases (Nat)"/>
    <property type="match status" value="1"/>
</dbReference>
<gene>
    <name evidence="8" type="ordered locus">MTR_4g050090</name>
</gene>
<protein>
    <submittedName>
        <fullName evidence="8">PHD zinc finger protein, putative</fullName>
    </submittedName>
</protein>
<keyword evidence="2" id="KW-0479">Metal-binding</keyword>
<dbReference type="InterPro" id="IPR032308">
    <property type="entry name" value="TDBD"/>
</dbReference>
<feature type="compositionally biased region" description="Polar residues" evidence="6">
    <location>
        <begin position="131"/>
        <end position="154"/>
    </location>
</feature>
<accession>A0A072UV13</accession>
<dbReference type="InterPro" id="IPR013083">
    <property type="entry name" value="Znf_RING/FYVE/PHD"/>
</dbReference>
<dbReference type="SMART" id="SM00249">
    <property type="entry name" value="PHD"/>
    <property type="match status" value="2"/>
</dbReference>
<reference evidence="8 10" key="1">
    <citation type="journal article" date="2011" name="Nature">
        <title>The Medicago genome provides insight into the evolution of rhizobial symbioses.</title>
        <authorList>
            <person name="Young N.D."/>
            <person name="Debelle F."/>
            <person name="Oldroyd G.E."/>
            <person name="Geurts R."/>
            <person name="Cannon S.B."/>
            <person name="Udvardi M.K."/>
            <person name="Benedito V.A."/>
            <person name="Mayer K.F."/>
            <person name="Gouzy J."/>
            <person name="Schoof H."/>
            <person name="Van de Peer Y."/>
            <person name="Proost S."/>
            <person name="Cook D.R."/>
            <person name="Meyers B.C."/>
            <person name="Spannagl M."/>
            <person name="Cheung F."/>
            <person name="De Mita S."/>
            <person name="Krishnakumar V."/>
            <person name="Gundlach H."/>
            <person name="Zhou S."/>
            <person name="Mudge J."/>
            <person name="Bharti A.K."/>
            <person name="Murray J.D."/>
            <person name="Naoumkina M.A."/>
            <person name="Rosen B."/>
            <person name="Silverstein K.A."/>
            <person name="Tang H."/>
            <person name="Rombauts S."/>
            <person name="Zhao P.X."/>
            <person name="Zhou P."/>
            <person name="Barbe V."/>
            <person name="Bardou P."/>
            <person name="Bechner M."/>
            <person name="Bellec A."/>
            <person name="Berger A."/>
            <person name="Berges H."/>
            <person name="Bidwell S."/>
            <person name="Bisseling T."/>
            <person name="Choisne N."/>
            <person name="Couloux A."/>
            <person name="Denny R."/>
            <person name="Deshpande S."/>
            <person name="Dai X."/>
            <person name="Doyle J.J."/>
            <person name="Dudez A.M."/>
            <person name="Farmer A.D."/>
            <person name="Fouteau S."/>
            <person name="Franken C."/>
            <person name="Gibelin C."/>
            <person name="Gish J."/>
            <person name="Goldstein S."/>
            <person name="Gonzalez A.J."/>
            <person name="Green P.J."/>
            <person name="Hallab A."/>
            <person name="Hartog M."/>
            <person name="Hua A."/>
            <person name="Humphray S.J."/>
            <person name="Jeong D.H."/>
            <person name="Jing Y."/>
            <person name="Jocker A."/>
            <person name="Kenton S.M."/>
            <person name="Kim D.J."/>
            <person name="Klee K."/>
            <person name="Lai H."/>
            <person name="Lang C."/>
            <person name="Lin S."/>
            <person name="Macmil S.L."/>
            <person name="Magdelenat G."/>
            <person name="Matthews L."/>
            <person name="McCorrison J."/>
            <person name="Monaghan E.L."/>
            <person name="Mun J.H."/>
            <person name="Najar F.Z."/>
            <person name="Nicholson C."/>
            <person name="Noirot C."/>
            <person name="O'Bleness M."/>
            <person name="Paule C.R."/>
            <person name="Poulain J."/>
            <person name="Prion F."/>
            <person name="Qin B."/>
            <person name="Qu C."/>
            <person name="Retzel E.F."/>
            <person name="Riddle C."/>
            <person name="Sallet E."/>
            <person name="Samain S."/>
            <person name="Samson N."/>
            <person name="Sanders I."/>
            <person name="Saurat O."/>
            <person name="Scarpelli C."/>
            <person name="Schiex T."/>
            <person name="Segurens B."/>
            <person name="Severin A.J."/>
            <person name="Sherrier D.J."/>
            <person name="Shi R."/>
            <person name="Sims S."/>
            <person name="Singer S.R."/>
            <person name="Sinharoy S."/>
            <person name="Sterck L."/>
            <person name="Viollet A."/>
            <person name="Wang B.B."/>
            <person name="Wang K."/>
            <person name="Wang M."/>
            <person name="Wang X."/>
            <person name="Warfsmann J."/>
            <person name="Weissenbach J."/>
            <person name="White D.D."/>
            <person name="White J.D."/>
            <person name="Wiley G.B."/>
            <person name="Wincker P."/>
            <person name="Xing Y."/>
            <person name="Yang L."/>
            <person name="Yao Z."/>
            <person name="Ying F."/>
            <person name="Zhai J."/>
            <person name="Zhou L."/>
            <person name="Zuber A."/>
            <person name="Denarie J."/>
            <person name="Dixon R.A."/>
            <person name="May G.D."/>
            <person name="Schwartz D.C."/>
            <person name="Rogers J."/>
            <person name="Quetier F."/>
            <person name="Town C.D."/>
            <person name="Roe B.A."/>
        </authorList>
    </citation>
    <scope>NUCLEOTIDE SEQUENCE [LARGE SCALE GENOMIC DNA]</scope>
    <source>
        <strain evidence="8">A17</strain>
        <strain evidence="9 10">cv. Jemalong A17</strain>
    </source>
</reference>
<feature type="region of interest" description="Disordered" evidence="6">
    <location>
        <begin position="81"/>
        <end position="105"/>
    </location>
</feature>
<comment type="subcellular location">
    <subcellularLocation>
        <location evidence="1">Nucleus</location>
    </subcellularLocation>
</comment>
<feature type="region of interest" description="Disordered" evidence="6">
    <location>
        <begin position="127"/>
        <end position="157"/>
    </location>
</feature>
<evidence type="ECO:0000256" key="2">
    <source>
        <dbReference type="ARBA" id="ARBA00022723"/>
    </source>
</evidence>
<keyword evidence="5" id="KW-0539">Nucleus</keyword>
<proteinExistence type="predicted"/>
<evidence type="ECO:0000259" key="7">
    <source>
        <dbReference type="PROSITE" id="PS51186"/>
    </source>
</evidence>
<dbReference type="InterPro" id="IPR011011">
    <property type="entry name" value="Znf_FYVE_PHD"/>
</dbReference>
<reference evidence="9" key="3">
    <citation type="submission" date="2015-04" db="UniProtKB">
        <authorList>
            <consortium name="EnsemblPlants"/>
        </authorList>
    </citation>
    <scope>IDENTIFICATION</scope>
    <source>
        <strain evidence="9">cv. Jemalong A17</strain>
    </source>
</reference>
<feature type="domain" description="N-acetyltransferase" evidence="7">
    <location>
        <begin position="490"/>
        <end position="634"/>
    </location>
</feature>
<dbReference type="PANTHER" id="PTHR47025">
    <property type="entry name" value="AUTOIMMUNE REGULATOR"/>
    <property type="match status" value="1"/>
</dbReference>
<dbReference type="InterPro" id="IPR001965">
    <property type="entry name" value="Znf_PHD"/>
</dbReference>
<feature type="compositionally biased region" description="Basic residues" evidence="6">
    <location>
        <begin position="86"/>
        <end position="103"/>
    </location>
</feature>
<dbReference type="EMBL" id="CM001220">
    <property type="protein sequence ID" value="KEH29720.1"/>
    <property type="molecule type" value="Genomic_DNA"/>
</dbReference>
<dbReference type="AlphaFoldDB" id="A0A072UV13"/>
<evidence type="ECO:0000256" key="1">
    <source>
        <dbReference type="ARBA" id="ARBA00004123"/>
    </source>
</evidence>
<dbReference type="GO" id="GO:0042393">
    <property type="term" value="F:histone binding"/>
    <property type="evidence" value="ECO:0000318"/>
    <property type="project" value="GO_Central"/>
</dbReference>
<evidence type="ECO:0000256" key="3">
    <source>
        <dbReference type="ARBA" id="ARBA00022771"/>
    </source>
</evidence>
<feature type="compositionally biased region" description="Basic and acidic residues" evidence="6">
    <location>
        <begin position="770"/>
        <end position="784"/>
    </location>
</feature>
<dbReference type="GO" id="GO:0045944">
    <property type="term" value="P:positive regulation of transcription by RNA polymerase II"/>
    <property type="evidence" value="ECO:0000318"/>
    <property type="project" value="GO_Central"/>
</dbReference>
<dbReference type="Proteomes" id="UP000002051">
    <property type="component" value="Chromosome 4"/>
</dbReference>
<dbReference type="Pfam" id="PF23209">
    <property type="entry name" value="IDM1_C"/>
    <property type="match status" value="1"/>
</dbReference>
<dbReference type="InterPro" id="IPR056511">
    <property type="entry name" value="IDM1_C"/>
</dbReference>
<sequence length="784" mass="89172">MTNVSDAEQFVIKYKVRTGHKREFAFALNSHSEIGISLSKTRPRKNQNMVPTPKPKKTRMSSSQEELNDNVVEEIFTKNGDDDKKKLKNKKVNKKNKKAPTRGKKPEFCVNCRDVNVVSGLVYSSCEESKNSQPGPRHTTQTSNSHVSPTTANYRSRKPIVPQSSSYKGMKCITYCDKSPQRLTRKDQCLHKLVFHESVLKDGAAVGYFVDGEKQLHGEININKFGILCDCCNKQVSPSKFEAHAGWASRRKPYSHIRTSNGVSLHELAINRRNSMSDSDEHCSSCQQRGDLLCCDGCQRSFYLDCIDLKSQSNSKWYCKYWRNKFQKDKNVEHKANDVPTGRIAEGGPSKQIVEISTLSVKQKVVEDSSCALCSKQDFNNNEFGPWTVMICDQCEKGYHVECLKDHNMANLEKVPEGNWFCNVDCDDIHMKLKSFMARGDSLLSDYLLNLIKKKQEKKGFETELGLDIKWKIFNTKLIDSGIITSSFLFNVAAIFHEQFDSIVDTGTDIDLIQAMLRGTEIDDKYYFGGMYCAVLIVNQVVVSAGIFRVFGKDVAELPLVATKAEYKEQGFFRSLFSCIEDVLIQLKVKWLILPAAHEAKSMWKKKFGFTTPKQELMNDFRKFYHNLMIFEGTSLLQKKIRNPPLFFFLNTYHYHQLSSFLVPSLLSSSTIFLTSVQHEPPSLSSLSDLDISRRHHPLLPPSPDIRSSAFHHHPFWTSTAGDIHTTTSCCLTFIHSRSPIHLYFFDSICVADLRRMRGRPSSCRAGGGTKEKREGLQGNENKK</sequence>
<dbReference type="HOGENOM" id="CLU_010489_1_2_1"/>
<dbReference type="GO" id="GO:0016747">
    <property type="term" value="F:acyltransferase activity, transferring groups other than amino-acyl groups"/>
    <property type="evidence" value="ECO:0007669"/>
    <property type="project" value="InterPro"/>
</dbReference>
<evidence type="ECO:0000313" key="8">
    <source>
        <dbReference type="EMBL" id="KEH29720.1"/>
    </source>
</evidence>
<evidence type="ECO:0000256" key="4">
    <source>
        <dbReference type="ARBA" id="ARBA00022833"/>
    </source>
</evidence>
<dbReference type="PANTHER" id="PTHR47025:SF28">
    <property type="entry name" value="ACYL-COA N-ACYLTRANSFERASE WITH RING_FYVE_PHD-TYPE ZINC FINGER DOMAIN-CONTAINING PROTEIN"/>
    <property type="match status" value="1"/>
</dbReference>
<dbReference type="Pfam" id="PF16135">
    <property type="entry name" value="TDBD"/>
    <property type="match status" value="1"/>
</dbReference>
<evidence type="ECO:0000313" key="10">
    <source>
        <dbReference type="Proteomes" id="UP000002051"/>
    </source>
</evidence>
<dbReference type="InterPro" id="IPR000182">
    <property type="entry name" value="GNAT_dom"/>
</dbReference>
<evidence type="ECO:0000313" key="9">
    <source>
        <dbReference type="EnsemblPlants" id="KEH29720"/>
    </source>
</evidence>
<dbReference type="GO" id="GO:0000977">
    <property type="term" value="F:RNA polymerase II transcription regulatory region sequence-specific DNA binding"/>
    <property type="evidence" value="ECO:0000318"/>
    <property type="project" value="GO_Central"/>
</dbReference>
<dbReference type="InterPro" id="IPR016181">
    <property type="entry name" value="Acyl_CoA_acyltransferase"/>
</dbReference>
<feature type="region of interest" description="Disordered" evidence="6">
    <location>
        <begin position="37"/>
        <end position="69"/>
    </location>
</feature>
<reference evidence="8 10" key="2">
    <citation type="journal article" date="2014" name="BMC Genomics">
        <title>An improved genome release (version Mt4.0) for the model legume Medicago truncatula.</title>
        <authorList>
            <person name="Tang H."/>
            <person name="Krishnakumar V."/>
            <person name="Bidwell S."/>
            <person name="Rosen B."/>
            <person name="Chan A."/>
            <person name="Zhou S."/>
            <person name="Gentzbittel L."/>
            <person name="Childs K.L."/>
            <person name="Yandell M."/>
            <person name="Gundlach H."/>
            <person name="Mayer K.F."/>
            <person name="Schwartz D.C."/>
            <person name="Town C.D."/>
        </authorList>
    </citation>
    <scope>GENOME REANNOTATION</scope>
    <source>
        <strain evidence="8">A17</strain>
        <strain evidence="9 10">cv. Jemalong A17</strain>
    </source>
</reference>
<evidence type="ECO:0000256" key="5">
    <source>
        <dbReference type="ARBA" id="ARBA00023242"/>
    </source>
</evidence>
<name>A0A072UV13_MEDTR</name>
<evidence type="ECO:0000256" key="6">
    <source>
        <dbReference type="SAM" id="MobiDB-lite"/>
    </source>
</evidence>
<keyword evidence="10" id="KW-1185">Reference proteome</keyword>
<dbReference type="SUPFAM" id="SSF57903">
    <property type="entry name" value="FYVE/PHD zinc finger"/>
    <property type="match status" value="2"/>
</dbReference>
<keyword evidence="3" id="KW-0863">Zinc-finger</keyword>
<dbReference type="GO" id="GO:0008270">
    <property type="term" value="F:zinc ion binding"/>
    <property type="evidence" value="ECO:0007669"/>
    <property type="project" value="UniProtKB-KW"/>
</dbReference>
<organism evidence="8 10">
    <name type="scientific">Medicago truncatula</name>
    <name type="common">Barrel medic</name>
    <name type="synonym">Medicago tribuloides</name>
    <dbReference type="NCBI Taxonomy" id="3880"/>
    <lineage>
        <taxon>Eukaryota</taxon>
        <taxon>Viridiplantae</taxon>
        <taxon>Streptophyta</taxon>
        <taxon>Embryophyta</taxon>
        <taxon>Tracheophyta</taxon>
        <taxon>Spermatophyta</taxon>
        <taxon>Magnoliopsida</taxon>
        <taxon>eudicotyledons</taxon>
        <taxon>Gunneridae</taxon>
        <taxon>Pentapetalae</taxon>
        <taxon>rosids</taxon>
        <taxon>fabids</taxon>
        <taxon>Fabales</taxon>
        <taxon>Fabaceae</taxon>
        <taxon>Papilionoideae</taxon>
        <taxon>50 kb inversion clade</taxon>
        <taxon>NPAAA clade</taxon>
        <taxon>Hologalegina</taxon>
        <taxon>IRL clade</taxon>
        <taxon>Trifolieae</taxon>
        <taxon>Medicago</taxon>
    </lineage>
</organism>
<keyword evidence="4" id="KW-0862">Zinc</keyword>
<dbReference type="STRING" id="3880.A0A072UV13"/>
<feature type="region of interest" description="Disordered" evidence="6">
    <location>
        <begin position="760"/>
        <end position="784"/>
    </location>
</feature>
<dbReference type="Gene3D" id="3.30.40.10">
    <property type="entry name" value="Zinc/RING finger domain, C3HC4 (zinc finger)"/>
    <property type="match status" value="2"/>
</dbReference>
<dbReference type="EnsemblPlants" id="KEH29720">
    <property type="protein sequence ID" value="KEH29720"/>
    <property type="gene ID" value="MTR_4g050090"/>
</dbReference>
<dbReference type="Gene3D" id="3.40.630.30">
    <property type="match status" value="1"/>
</dbReference>
<dbReference type="PROSITE" id="PS51186">
    <property type="entry name" value="GNAT"/>
    <property type="match status" value="1"/>
</dbReference>
<dbReference type="GO" id="GO:0005634">
    <property type="term" value="C:nucleus"/>
    <property type="evidence" value="ECO:0000318"/>
    <property type="project" value="GO_Central"/>
</dbReference>